<dbReference type="OrthoDB" id="9553514at2"/>
<dbReference type="Proteomes" id="UP000298460">
    <property type="component" value="Unassembled WGS sequence"/>
</dbReference>
<sequence>MAGERKGKTYEALVKVALDRLRTEQENLGEIFWNETPAGMTIEPDFCIGDDVNHPQIVILVTHSGSAKNSDMKFWRNMGELVEAKTCLATVPRVVNIAFDSIIKESLKKLQAAAFDGQVVVGDRDYGVELIAWVDQHLANLPTAMMEKLEVITEMVGNNDGLNRAISRLTEDLGKAITSTLPELEQLWGMEKDRIRGKAPVARDTYVRRGFTKRILLGNAINGGSIKSEDYIWAHKVGLLNRAIKGFHIVDHDLEWFMSSPWADSYEAVSGNCITQGFLQQVDKVRSIVLLEEYTRYVLEHLLELQTKEGMLEHLRKQLTNPAESIDIPEGVLAPQNIWLFDYIGALIKARTNRSQGFGYSTFAGHVDAKSSYIGSMDVGTWCSCFMNQYFNRHTAFNPPVIAEEYVANVLAEQLKTVSSLEISRLSDDIISQYIAKEYEATLLAHRGFDPLLAIMIHTGIIKASSRKTGISTCFAEKAGLGGQAGKTTVVKVKNTLINWQSVSDAGRDHKKKELCGRAVGLRYSWDAIRNQFVRRPGVNKLILVLDGTWRQKDLDALVRSGWDQIFYADELVGLAAAIM</sequence>
<keyword evidence="2" id="KW-1185">Reference proteome</keyword>
<reference evidence="1 2" key="1">
    <citation type="submission" date="2019-03" db="EMBL/GenBank/DDBJ databases">
        <title>Draft Genome Sequence of Desulfosporosinus fructosivorans Strain 63.6F, Isolated from Marine Sediment in the Baltic Sea.</title>
        <authorList>
            <person name="Hausmann B."/>
            <person name="Vandieken V."/>
            <person name="Pjevac P."/>
            <person name="Schreck K."/>
            <person name="Herbold C.W."/>
            <person name="Loy A."/>
        </authorList>
    </citation>
    <scope>NUCLEOTIDE SEQUENCE [LARGE SCALE GENOMIC DNA]</scope>
    <source>
        <strain evidence="1 2">63.6F</strain>
    </source>
</reference>
<name>A0A4Z0R342_9FIRM</name>
<dbReference type="AlphaFoldDB" id="A0A4Z0R342"/>
<comment type="caution">
    <text evidence="1">The sequence shown here is derived from an EMBL/GenBank/DDBJ whole genome shotgun (WGS) entry which is preliminary data.</text>
</comment>
<dbReference type="RefSeq" id="WP_135548146.1">
    <property type="nucleotide sequence ID" value="NZ_SPQQ01000005.1"/>
</dbReference>
<accession>A0A4Z0R342</accession>
<protein>
    <submittedName>
        <fullName evidence="1">Uncharacterized protein</fullName>
    </submittedName>
</protein>
<evidence type="ECO:0000313" key="1">
    <source>
        <dbReference type="EMBL" id="TGE37200.1"/>
    </source>
</evidence>
<gene>
    <name evidence="1" type="ORF">E4K67_15110</name>
</gene>
<evidence type="ECO:0000313" key="2">
    <source>
        <dbReference type="Proteomes" id="UP000298460"/>
    </source>
</evidence>
<organism evidence="1 2">
    <name type="scientific">Desulfosporosinus fructosivorans</name>
    <dbReference type="NCBI Taxonomy" id="2018669"/>
    <lineage>
        <taxon>Bacteria</taxon>
        <taxon>Bacillati</taxon>
        <taxon>Bacillota</taxon>
        <taxon>Clostridia</taxon>
        <taxon>Eubacteriales</taxon>
        <taxon>Desulfitobacteriaceae</taxon>
        <taxon>Desulfosporosinus</taxon>
    </lineage>
</organism>
<dbReference type="EMBL" id="SPQQ01000005">
    <property type="protein sequence ID" value="TGE37200.1"/>
    <property type="molecule type" value="Genomic_DNA"/>
</dbReference>
<proteinExistence type="predicted"/>